<dbReference type="InterPro" id="IPR017853">
    <property type="entry name" value="GH"/>
</dbReference>
<comment type="caution">
    <text evidence="3">The sequence shown here is derived from an EMBL/GenBank/DDBJ whole genome shotgun (WGS) entry which is preliminary data.</text>
</comment>
<dbReference type="Gene3D" id="2.40.100.10">
    <property type="entry name" value="Cyclophilin-like"/>
    <property type="match status" value="1"/>
</dbReference>
<dbReference type="PANTHER" id="PTHR38435">
    <property type="match status" value="1"/>
</dbReference>
<dbReference type="Pfam" id="PF19200">
    <property type="entry name" value="MupG_N"/>
    <property type="match status" value="1"/>
</dbReference>
<proteinExistence type="predicted"/>
<dbReference type="InterPro" id="IPR013785">
    <property type="entry name" value="Aldolase_TIM"/>
</dbReference>
<feature type="domain" description="6-phospho-N-acetylmuramidase C-terminal" evidence="1">
    <location>
        <begin position="250"/>
        <end position="348"/>
    </location>
</feature>
<dbReference type="Gene3D" id="3.20.20.70">
    <property type="entry name" value="Aldolase class I"/>
    <property type="match status" value="1"/>
</dbReference>
<dbReference type="InterPro" id="IPR008589">
    <property type="entry name" value="MupG"/>
</dbReference>
<gene>
    <name evidence="3" type="ORF">JZO69_16300</name>
</gene>
<evidence type="ECO:0000259" key="2">
    <source>
        <dbReference type="Pfam" id="PF19200"/>
    </source>
</evidence>
<feature type="domain" description="6-phospho-N-acetylmuramidase N-terminal" evidence="2">
    <location>
        <begin position="2"/>
        <end position="232"/>
    </location>
</feature>
<name>A0ABS3H330_9ENTE</name>
<keyword evidence="4" id="KW-1185">Reference proteome</keyword>
<evidence type="ECO:0000259" key="1">
    <source>
        <dbReference type="Pfam" id="PF05913"/>
    </source>
</evidence>
<dbReference type="EMBL" id="JAFLWD010000058">
    <property type="protein sequence ID" value="MBO0441926.1"/>
    <property type="molecule type" value="Genomic_DNA"/>
</dbReference>
<accession>A0ABS3H330</accession>
<dbReference type="InterPro" id="IPR043797">
    <property type="entry name" value="MupG_N"/>
</dbReference>
<dbReference type="RefSeq" id="WP_207113866.1">
    <property type="nucleotide sequence ID" value="NZ_JAFLWD010000058.1"/>
</dbReference>
<dbReference type="InterPro" id="IPR029000">
    <property type="entry name" value="Cyclophilin-like_dom_sf"/>
</dbReference>
<dbReference type="SUPFAM" id="SSF50891">
    <property type="entry name" value="Cyclophilin-like"/>
    <property type="match status" value="1"/>
</dbReference>
<reference evidence="3 4" key="1">
    <citation type="submission" date="2021-03" db="EMBL/GenBank/DDBJ databases">
        <title>Enterococcal diversity collection.</title>
        <authorList>
            <person name="Gilmore M.S."/>
            <person name="Schwartzman J."/>
            <person name="Van Tyne D."/>
            <person name="Martin M."/>
            <person name="Earl A.M."/>
            <person name="Manson A.L."/>
            <person name="Straub T."/>
            <person name="Salamzade R."/>
            <person name="Saavedra J."/>
            <person name="Lebreton F."/>
            <person name="Prichula J."/>
            <person name="Schaufler K."/>
            <person name="Gaca A."/>
            <person name="Sgardioli B."/>
            <person name="Wagenaar J."/>
            <person name="Strong T."/>
        </authorList>
    </citation>
    <scope>NUCLEOTIDE SEQUENCE [LARGE SCALE GENOMIC DNA]</scope>
    <source>
        <strain evidence="3 4">DIV0869a</strain>
    </source>
</reference>
<dbReference type="SUPFAM" id="SSF51445">
    <property type="entry name" value="(Trans)glycosidases"/>
    <property type="match status" value="1"/>
</dbReference>
<sequence>MYGISVFLGEELTDETQTYIEEMSRIGFEGIFTSLHIPEDNAALYKKRLEKLGEITQKFKLKLMVDISGDAVKQAGLSFERLDEILAIGVTGLRMDYAISNQKIAEASQFLDIGLNASTITAKDVDELKSFKANFTNIEAWHNYYPRPETGLSSQFFIEKNNWLKQSGFQVFAFVPGNNHLRGPLFEGLPTLEKHRYDNPFSAALDLKENYQIDGVYLGDPMIKGRTKRQFEEYVNHQIISLEVIDIGSDYYSFILGEHNNRQDDARDVIRSANARFKKIETINPETLVERKLGSVTIDNLHYGRYMGEIQVTKKDLPAYEKVNVAAQIVLEDCSLLKLIRAGRVFKLIEKGTL</sequence>
<organism evidence="3 4">
    <name type="scientific">Candidatus Enterococcus ikei</name>
    <dbReference type="NCBI Taxonomy" id="2815326"/>
    <lineage>
        <taxon>Bacteria</taxon>
        <taxon>Bacillati</taxon>
        <taxon>Bacillota</taxon>
        <taxon>Bacilli</taxon>
        <taxon>Lactobacillales</taxon>
        <taxon>Enterococcaceae</taxon>
        <taxon>Enterococcus</taxon>
    </lineage>
</organism>
<evidence type="ECO:0000313" key="3">
    <source>
        <dbReference type="EMBL" id="MBO0441926.1"/>
    </source>
</evidence>
<dbReference type="Proteomes" id="UP000664632">
    <property type="component" value="Unassembled WGS sequence"/>
</dbReference>
<evidence type="ECO:0000313" key="4">
    <source>
        <dbReference type="Proteomes" id="UP000664632"/>
    </source>
</evidence>
<dbReference type="InterPro" id="IPR043894">
    <property type="entry name" value="MupG_C"/>
</dbReference>
<protein>
    <submittedName>
        <fullName evidence="3">DUF871 domain-containing protein</fullName>
    </submittedName>
</protein>
<dbReference type="PANTHER" id="PTHR38435:SF2">
    <property type="entry name" value="DUF871 DOMAIN-CONTAINING PROTEIN"/>
    <property type="match status" value="1"/>
</dbReference>
<dbReference type="Pfam" id="PF05913">
    <property type="entry name" value="MupG_C"/>
    <property type="match status" value="1"/>
</dbReference>